<dbReference type="GO" id="GO:0005634">
    <property type="term" value="C:nucleus"/>
    <property type="evidence" value="ECO:0007669"/>
    <property type="project" value="TreeGrafter"/>
</dbReference>
<dbReference type="PRINTS" id="PR00511">
    <property type="entry name" value="TEKTIN"/>
</dbReference>
<evidence type="ECO:0000256" key="1">
    <source>
        <dbReference type="ARBA" id="ARBA00007209"/>
    </source>
</evidence>
<keyword evidence="6" id="KW-1185">Reference proteome</keyword>
<dbReference type="InterPro" id="IPR048256">
    <property type="entry name" value="Tektin-like"/>
</dbReference>
<protein>
    <recommendedName>
        <fullName evidence="3">Tektin</fullName>
    </recommendedName>
</protein>
<dbReference type="AlphaFoldDB" id="A0A087T4I6"/>
<dbReference type="Proteomes" id="UP000054359">
    <property type="component" value="Unassembled WGS sequence"/>
</dbReference>
<evidence type="ECO:0000313" key="6">
    <source>
        <dbReference type="Proteomes" id="UP000054359"/>
    </source>
</evidence>
<keyword evidence="3" id="KW-0282">Flagellum</keyword>
<dbReference type="PANTHER" id="PTHR19960:SF7">
    <property type="entry name" value="TEKTIN"/>
    <property type="match status" value="1"/>
</dbReference>
<reference evidence="5 6" key="1">
    <citation type="submission" date="2013-11" db="EMBL/GenBank/DDBJ databases">
        <title>Genome sequencing of Stegodyphus mimosarum.</title>
        <authorList>
            <person name="Bechsgaard J."/>
        </authorList>
    </citation>
    <scope>NUCLEOTIDE SEQUENCE [LARGE SCALE GENOMIC DNA]</scope>
</reference>
<keyword evidence="2" id="KW-0963">Cytoplasm</keyword>
<organism evidence="5 6">
    <name type="scientific">Stegodyphus mimosarum</name>
    <name type="common">African social velvet spider</name>
    <dbReference type="NCBI Taxonomy" id="407821"/>
    <lineage>
        <taxon>Eukaryota</taxon>
        <taxon>Metazoa</taxon>
        <taxon>Ecdysozoa</taxon>
        <taxon>Arthropoda</taxon>
        <taxon>Chelicerata</taxon>
        <taxon>Arachnida</taxon>
        <taxon>Araneae</taxon>
        <taxon>Araneomorphae</taxon>
        <taxon>Entelegynae</taxon>
        <taxon>Eresoidea</taxon>
        <taxon>Eresidae</taxon>
        <taxon>Stegodyphus</taxon>
    </lineage>
</organism>
<dbReference type="Pfam" id="PF03148">
    <property type="entry name" value="Tektin"/>
    <property type="match status" value="1"/>
</dbReference>
<dbReference type="STRING" id="407821.A0A087T4I6"/>
<proteinExistence type="inferred from homology"/>
<dbReference type="GO" id="GO:0015630">
    <property type="term" value="C:microtubule cytoskeleton"/>
    <property type="evidence" value="ECO:0007669"/>
    <property type="project" value="UniProtKB-UniRule"/>
</dbReference>
<keyword evidence="3" id="KW-0966">Cell projection</keyword>
<dbReference type="OMA" id="IHEVHEL"/>
<dbReference type="GO" id="GO:0060271">
    <property type="term" value="P:cilium assembly"/>
    <property type="evidence" value="ECO:0007669"/>
    <property type="project" value="UniProtKB-UniRule"/>
</dbReference>
<comment type="subcellular location">
    <subcellularLocation>
        <location evidence="3">Cytoplasm</location>
        <location evidence="3">Cytoskeleton</location>
        <location evidence="3">Cilium axoneme</location>
    </subcellularLocation>
</comment>
<sequence>MKIDRFQLSLSPTSTNIISLKPWSADACSAGECPVSLETWLKNCEDKRREAEDVVDKATRATNDSWNLIRKSMNDIRHQREATQFAIRKRRHETLQARDILAAQRKDLKDEIERLDKEMLTIEQTIDNSRGNMKLVQTRMENRKFRPRIELCRDNATLGLEEELRHVVESREYLAQKLRDIKNLLNRVQQHLHEVEDDLRRKERSLAIETTCLEIHERPSKSPYQMDIAWLAPMNTTATSQYADQCIKRGNNQRIIDHHVEVCTPKLDKGYSDRCKVTEQNIAEYDLVD</sequence>
<accession>A0A087T4I6</accession>
<dbReference type="GO" id="GO:0005930">
    <property type="term" value="C:axoneme"/>
    <property type="evidence" value="ECO:0007669"/>
    <property type="project" value="UniProtKB-SubCell"/>
</dbReference>
<evidence type="ECO:0000256" key="4">
    <source>
        <dbReference type="SAM" id="Coils"/>
    </source>
</evidence>
<evidence type="ECO:0000256" key="2">
    <source>
        <dbReference type="ARBA" id="ARBA00022490"/>
    </source>
</evidence>
<dbReference type="InterPro" id="IPR000435">
    <property type="entry name" value="Tektins"/>
</dbReference>
<keyword evidence="3" id="KW-0969">Cilium</keyword>
<comment type="similarity">
    <text evidence="1 3">Belongs to the tektin family.</text>
</comment>
<evidence type="ECO:0000256" key="3">
    <source>
        <dbReference type="RuleBase" id="RU367040"/>
    </source>
</evidence>
<dbReference type="GO" id="GO:0060294">
    <property type="term" value="P:cilium movement involved in cell motility"/>
    <property type="evidence" value="ECO:0007669"/>
    <property type="project" value="UniProtKB-UniRule"/>
</dbReference>
<name>A0A087T4I6_STEMI</name>
<feature type="coiled-coil region" evidence="4">
    <location>
        <begin position="98"/>
        <end position="132"/>
    </location>
</feature>
<dbReference type="EMBL" id="KK113373">
    <property type="protein sequence ID" value="KFM60025.1"/>
    <property type="molecule type" value="Genomic_DNA"/>
</dbReference>
<dbReference type="OrthoDB" id="440745at2759"/>
<feature type="coiled-coil region" evidence="4">
    <location>
        <begin position="174"/>
        <end position="205"/>
    </location>
</feature>
<gene>
    <name evidence="5" type="ORF">X975_17309</name>
</gene>
<evidence type="ECO:0000313" key="5">
    <source>
        <dbReference type="EMBL" id="KFM60025.1"/>
    </source>
</evidence>
<feature type="non-terminal residue" evidence="5">
    <location>
        <position position="289"/>
    </location>
</feature>
<keyword evidence="4" id="KW-0175">Coiled coil</keyword>
<dbReference type="PANTHER" id="PTHR19960">
    <property type="entry name" value="TEKTIN"/>
    <property type="match status" value="1"/>
</dbReference>